<keyword evidence="4" id="KW-0808">Transferase</keyword>
<feature type="domain" description="Type I restriction enzyme R protein N-terminal" evidence="3">
    <location>
        <begin position="50"/>
        <end position="157"/>
    </location>
</feature>
<keyword evidence="4" id="KW-0489">Methyltransferase</keyword>
<keyword evidence="5" id="KW-1185">Reference proteome</keyword>
<dbReference type="Proteomes" id="UP000001173">
    <property type="component" value="Chromosome"/>
</dbReference>
<comment type="similarity">
    <text evidence="1">Belongs to the N(4)/N(6)-methyltransferase family.</text>
</comment>
<evidence type="ECO:0000313" key="4">
    <source>
        <dbReference type="EMBL" id="AAV90558.1"/>
    </source>
</evidence>
<dbReference type="EMBL" id="AE008692">
    <property type="protein sequence ID" value="AAV90558.1"/>
    <property type="molecule type" value="Genomic_DNA"/>
</dbReference>
<sequence>MSAEFSEFVLFSEEEIRALDARVTLRESRGKQVPYVTCLVRDKEVQLKSEERTRQLWLSRLINKLGYAPSRIAVEYPITFGRDSSKRADIVVFDADRPTVPYIIIEVKQAKYKDGKEQLRSYTHATGAPLAVWSDGILVEFWHRKNPNYFMPIHELPRADQTIEQVVDQPWTIQTLIDLENDRVKEGKFARSLRDLIEDMEDEVLANAGVDVFEEVFKLIFTKLYDEMNSHRLGSALRFRNQNTAAQLKTAIQNLFDDAKRKWPGVFLDDERIRLSPDHLQVCVGSLEEWKLFNSNLDVIDDAFEYLVSKSSKGEKGQYFTPRWVIDMCVKMMNPKEGETVIDTACGSAGFTVHSMFHVWRQIMRAMGREESHLFTMEAKPPRCIDYVRDNVFAIDFDEKSVRVSRCLNLIAGDGETNVLHLNTLDWTKWDETVKQDDWQDTYGDGWRRLRKLRENPRQTDYRSFGFDVLMANPPFAGDIRQSDMLSPYDVAHNEKTQKLEKAVARDLLFIERNLDFLKPGGRMAVVLPQGRFNNSTDQRVRKFIMDRCRVLAVVGLHPNSFKPHTNTKTSVLFVQKWNDDASAGPLCPRVENYDIFFAIQQVESVDSSGRKVYRRNVDGSFLRDTHGHFVVAHDLFNHDGLTEDGVAEAFEEFARKEGLSFFRAAPSTKIA</sequence>
<evidence type="ECO:0000313" key="5">
    <source>
        <dbReference type="Proteomes" id="UP000001173"/>
    </source>
</evidence>
<evidence type="ECO:0000259" key="2">
    <source>
        <dbReference type="Pfam" id="PF02384"/>
    </source>
</evidence>
<feature type="domain" description="DNA methylase adenine-specific" evidence="2">
    <location>
        <begin position="297"/>
        <end position="581"/>
    </location>
</feature>
<dbReference type="Pfam" id="PF02384">
    <property type="entry name" value="N6_Mtase"/>
    <property type="match status" value="1"/>
</dbReference>
<dbReference type="InterPro" id="IPR003356">
    <property type="entry name" value="DNA_methylase_A-5"/>
</dbReference>
<dbReference type="PANTHER" id="PTHR42998:SF1">
    <property type="entry name" value="TYPE I RESTRICTION ENZYME HINDI METHYLASE SUBUNIT"/>
    <property type="match status" value="1"/>
</dbReference>
<dbReference type="InterPro" id="IPR029464">
    <property type="entry name" value="HSDR_N"/>
</dbReference>
<reference evidence="4 5" key="1">
    <citation type="journal article" date="2005" name="Nat. Biotechnol.">
        <title>The genome sequence of the ethanologenic bacterium Zymomonas mobilis ZM4.</title>
        <authorList>
            <person name="Seo J.S."/>
            <person name="Chong H."/>
            <person name="Park H.S."/>
            <person name="Yoon K.O."/>
            <person name="Jung C."/>
            <person name="Kim J.J."/>
            <person name="Hong J.H."/>
            <person name="Kim H."/>
            <person name="Kim J.H."/>
            <person name="Kil J.I."/>
            <person name="Park C.J."/>
            <person name="Oh H.M."/>
            <person name="Lee J.S."/>
            <person name="Jin S.J."/>
            <person name="Um H.W."/>
            <person name="Lee H.J."/>
            <person name="Oh S.J."/>
            <person name="Kim J.Y."/>
            <person name="Kang H.L."/>
            <person name="Lee S.Y."/>
            <person name="Lee K.J."/>
            <person name="Kang H.S."/>
        </authorList>
    </citation>
    <scope>NUCLEOTIDE SEQUENCE [LARGE SCALE GENOMIC DNA]</scope>
    <source>
        <strain evidence="5">ATCC 31821 / ZM4 / CP4</strain>
    </source>
</reference>
<dbReference type="KEGG" id="zmo:ZMO1934"/>
<dbReference type="Pfam" id="PF13588">
    <property type="entry name" value="HSDR_N_2"/>
    <property type="match status" value="1"/>
</dbReference>
<dbReference type="GO" id="GO:0032259">
    <property type="term" value="P:methylation"/>
    <property type="evidence" value="ECO:0007669"/>
    <property type="project" value="UniProtKB-KW"/>
</dbReference>
<dbReference type="Gene3D" id="3.40.50.150">
    <property type="entry name" value="Vaccinia Virus protein VP39"/>
    <property type="match status" value="1"/>
</dbReference>
<dbReference type="eggNOG" id="COG0286">
    <property type="taxonomic scope" value="Bacteria"/>
</dbReference>
<organism evidence="4 5">
    <name type="scientific">Zymomonas mobilis subsp. mobilis (strain ATCC 31821 / ZM4 / CP4)</name>
    <dbReference type="NCBI Taxonomy" id="264203"/>
    <lineage>
        <taxon>Bacteria</taxon>
        <taxon>Pseudomonadati</taxon>
        <taxon>Pseudomonadota</taxon>
        <taxon>Alphaproteobacteria</taxon>
        <taxon>Sphingomonadales</taxon>
        <taxon>Zymomonadaceae</taxon>
        <taxon>Zymomonas</taxon>
    </lineage>
</organism>
<dbReference type="AlphaFoldDB" id="Q5NL52"/>
<dbReference type="InterPro" id="IPR052916">
    <property type="entry name" value="Type-I_RE_MTase_Subunit"/>
</dbReference>
<dbReference type="REBASE" id="10628">
    <property type="entry name" value="M.ZmoI"/>
</dbReference>
<gene>
    <name evidence="4" type="ordered locus">ZMO1934</name>
</gene>
<dbReference type="RefSeq" id="WP_011241659.1">
    <property type="nucleotide sequence ID" value="NC_006526.2"/>
</dbReference>
<evidence type="ECO:0000259" key="3">
    <source>
        <dbReference type="Pfam" id="PF13588"/>
    </source>
</evidence>
<dbReference type="STRING" id="264203.ZMO1934"/>
<evidence type="ECO:0000256" key="1">
    <source>
        <dbReference type="ARBA" id="ARBA00006594"/>
    </source>
</evidence>
<dbReference type="PANTHER" id="PTHR42998">
    <property type="entry name" value="TYPE I RESTRICTION ENZYME HINDVIIP M PROTEIN-RELATED"/>
    <property type="match status" value="1"/>
</dbReference>
<dbReference type="HOGENOM" id="CLU_008343_1_0_5"/>
<accession>Q5NL52</accession>
<dbReference type="GO" id="GO:0003677">
    <property type="term" value="F:DNA binding"/>
    <property type="evidence" value="ECO:0007669"/>
    <property type="project" value="InterPro"/>
</dbReference>
<protein>
    <submittedName>
        <fullName evidence="4">N-6 DNA methylase</fullName>
    </submittedName>
</protein>
<reference evidence="4 5" key="2">
    <citation type="journal article" date="2009" name="Nat. Biotechnol.">
        <title>Improved genome annotation for Zymomonas mobilis.</title>
        <authorList>
            <person name="Yang S."/>
            <person name="Pappas K.M."/>
            <person name="Hauser L.J."/>
            <person name="Land M.L."/>
            <person name="Chen G.L."/>
            <person name="Hurst G.B."/>
            <person name="Pan C."/>
            <person name="Kouvelis V.N."/>
            <person name="Typas M.A."/>
            <person name="Pelletier D.A."/>
            <person name="Klingeman D.M."/>
            <person name="Chang Y.J."/>
            <person name="Samatova N.F."/>
            <person name="Brown S.D."/>
        </authorList>
    </citation>
    <scope>NUCLEOTIDE SEQUENCE [LARGE SCALE GENOMIC DNA]</scope>
    <source>
        <strain evidence="5">ATCC 31821 / ZM4 / CP4</strain>
    </source>
</reference>
<name>Q5NL52_ZYMMO</name>
<dbReference type="SUPFAM" id="SSF53335">
    <property type="entry name" value="S-adenosyl-L-methionine-dependent methyltransferases"/>
    <property type="match status" value="1"/>
</dbReference>
<dbReference type="InterPro" id="IPR029063">
    <property type="entry name" value="SAM-dependent_MTases_sf"/>
</dbReference>
<dbReference type="PRINTS" id="PR00507">
    <property type="entry name" value="N12N6MTFRASE"/>
</dbReference>
<proteinExistence type="inferred from homology"/>
<dbReference type="GO" id="GO:0008170">
    <property type="term" value="F:N-methyltransferase activity"/>
    <property type="evidence" value="ECO:0007669"/>
    <property type="project" value="InterPro"/>
</dbReference>